<organism evidence="2 3">
    <name type="scientific">Popillia japonica</name>
    <name type="common">Japanese beetle</name>
    <dbReference type="NCBI Taxonomy" id="7064"/>
    <lineage>
        <taxon>Eukaryota</taxon>
        <taxon>Metazoa</taxon>
        <taxon>Ecdysozoa</taxon>
        <taxon>Arthropoda</taxon>
        <taxon>Hexapoda</taxon>
        <taxon>Insecta</taxon>
        <taxon>Pterygota</taxon>
        <taxon>Neoptera</taxon>
        <taxon>Endopterygota</taxon>
        <taxon>Coleoptera</taxon>
        <taxon>Polyphaga</taxon>
        <taxon>Scarabaeiformia</taxon>
        <taxon>Scarabaeidae</taxon>
        <taxon>Rutelinae</taxon>
        <taxon>Popillia</taxon>
    </lineage>
</organism>
<feature type="signal peptide" evidence="1">
    <location>
        <begin position="1"/>
        <end position="27"/>
    </location>
</feature>
<comment type="caution">
    <text evidence="2">The sequence shown here is derived from an EMBL/GenBank/DDBJ whole genome shotgun (WGS) entry which is preliminary data.</text>
</comment>
<sequence length="264" mass="29591">MTLPQSFSSKIFSTILFQIILITPCTTRWSLRSVIDVCACQNDLIRKYETELDASNYFYKTCLVEHIKHIITPAIFISANTLFTYGCHERVTEVCCRGPNGYADKCERFVGQQQDGTQCYLSLNKKRKVMNLIWDQDILSAKECAAFGTNHGGIVANVMADTRGYRVVCGCGKQQQNCEAGDMLACDNYVAGMIILKGNVSKVALFRSKFLNTSSDTLTFDKNISDTTNEIQIEFVSGCYNLKVMNYNAHVIIASVLLAVHMFK</sequence>
<name>A0AAW1IXS6_POPJA</name>
<dbReference type="AlphaFoldDB" id="A0AAW1IXS6"/>
<dbReference type="EMBL" id="JASPKY010000493">
    <property type="protein sequence ID" value="KAK9695053.1"/>
    <property type="molecule type" value="Genomic_DNA"/>
</dbReference>
<gene>
    <name evidence="2" type="ORF">QE152_g33142</name>
</gene>
<reference evidence="2 3" key="1">
    <citation type="journal article" date="2024" name="BMC Genomics">
        <title>De novo assembly and annotation of Popillia japonica's genome with initial clues to its potential as an invasive pest.</title>
        <authorList>
            <person name="Cucini C."/>
            <person name="Boschi S."/>
            <person name="Funari R."/>
            <person name="Cardaioli E."/>
            <person name="Iannotti N."/>
            <person name="Marturano G."/>
            <person name="Paoli F."/>
            <person name="Bruttini M."/>
            <person name="Carapelli A."/>
            <person name="Frati F."/>
            <person name="Nardi F."/>
        </authorList>
    </citation>
    <scope>NUCLEOTIDE SEQUENCE [LARGE SCALE GENOMIC DNA]</scope>
    <source>
        <strain evidence="2">DMR45628</strain>
    </source>
</reference>
<evidence type="ECO:0000313" key="3">
    <source>
        <dbReference type="Proteomes" id="UP001458880"/>
    </source>
</evidence>
<feature type="chain" id="PRO_5043855923" evidence="1">
    <location>
        <begin position="28"/>
        <end position="264"/>
    </location>
</feature>
<proteinExistence type="predicted"/>
<protein>
    <submittedName>
        <fullName evidence="2">Uncharacterized protein</fullName>
    </submittedName>
</protein>
<evidence type="ECO:0000313" key="2">
    <source>
        <dbReference type="EMBL" id="KAK9695053.1"/>
    </source>
</evidence>
<accession>A0AAW1IXS6</accession>
<keyword evidence="1" id="KW-0732">Signal</keyword>
<dbReference type="Proteomes" id="UP001458880">
    <property type="component" value="Unassembled WGS sequence"/>
</dbReference>
<evidence type="ECO:0000256" key="1">
    <source>
        <dbReference type="SAM" id="SignalP"/>
    </source>
</evidence>
<keyword evidence="3" id="KW-1185">Reference proteome</keyword>